<comment type="caution">
    <text evidence="3">The sequence shown here is derived from an EMBL/GenBank/DDBJ whole genome shotgun (WGS) entry which is preliminary data.</text>
</comment>
<protein>
    <recommendedName>
        <fullName evidence="5">Secreted protein</fullName>
    </recommendedName>
</protein>
<sequence>MPTALMVVVIVIAAAVLAGLGYLLWRQARTHRLRSRFGTEYDRAVERHNGRAGAEHELMERERHHRDLDLRELEPARREEYRAWWTGLQERFVDEPVAAVADADKLVTVVMTERGYPTGDFDANVRELSVEHGRTLDHYRRGHALGARAAGGGASTEDLRQAMVHYRALVEDLLAVPERERADAPKVRPAEATRPDSPIQSAEPARDTARRS</sequence>
<evidence type="ECO:0008006" key="5">
    <source>
        <dbReference type="Google" id="ProtNLM"/>
    </source>
</evidence>
<reference evidence="3 4" key="1">
    <citation type="journal article" date="2017" name="Chemistry">
        <title>Isolation, Biosynthesis and Chemical Modifications of Rubterolones A-F: Rare Tropolone Alkaloids from Actinomadura sp. 5-2.</title>
        <authorList>
            <person name="Guo H."/>
            <person name="Benndorf R."/>
            <person name="Leichnitz D."/>
            <person name="Klassen J.L."/>
            <person name="Vollmers J."/>
            <person name="Gorls H."/>
            <person name="Steinacker M."/>
            <person name="Weigel C."/>
            <person name="Dahse H.M."/>
            <person name="Kaster A.K."/>
            <person name="de Beer Z.W."/>
            <person name="Poulsen M."/>
            <person name="Beemelmanns C."/>
        </authorList>
    </citation>
    <scope>NUCLEOTIDE SEQUENCE [LARGE SCALE GENOMIC DNA]</scope>
    <source>
        <strain evidence="3 4">5-2</strain>
    </source>
</reference>
<feature type="transmembrane region" description="Helical" evidence="2">
    <location>
        <begin position="6"/>
        <end position="25"/>
    </location>
</feature>
<gene>
    <name evidence="3" type="ORF">BTM25_53710</name>
</gene>
<feature type="region of interest" description="Disordered" evidence="1">
    <location>
        <begin position="178"/>
        <end position="212"/>
    </location>
</feature>
<accession>A0A2P4UBJ2</accession>
<keyword evidence="4" id="KW-1185">Reference proteome</keyword>
<keyword evidence="2" id="KW-0472">Membrane</keyword>
<evidence type="ECO:0000256" key="2">
    <source>
        <dbReference type="SAM" id="Phobius"/>
    </source>
</evidence>
<evidence type="ECO:0000256" key="1">
    <source>
        <dbReference type="SAM" id="MobiDB-lite"/>
    </source>
</evidence>
<dbReference type="Proteomes" id="UP000242367">
    <property type="component" value="Unassembled WGS sequence"/>
</dbReference>
<evidence type="ECO:0000313" key="4">
    <source>
        <dbReference type="Proteomes" id="UP000242367"/>
    </source>
</evidence>
<organism evidence="3 4">
    <name type="scientific">Actinomadura rubteroloni</name>
    <dbReference type="NCBI Taxonomy" id="1926885"/>
    <lineage>
        <taxon>Bacteria</taxon>
        <taxon>Bacillati</taxon>
        <taxon>Actinomycetota</taxon>
        <taxon>Actinomycetes</taxon>
        <taxon>Streptosporangiales</taxon>
        <taxon>Thermomonosporaceae</taxon>
        <taxon>Actinomadura</taxon>
    </lineage>
</organism>
<dbReference type="AlphaFoldDB" id="A0A2P4UBJ2"/>
<proteinExistence type="predicted"/>
<name>A0A2P4UBJ2_9ACTN</name>
<dbReference type="RefSeq" id="WP_205648298.1">
    <property type="nucleotide sequence ID" value="NZ_MTBP01000005.1"/>
</dbReference>
<evidence type="ECO:0000313" key="3">
    <source>
        <dbReference type="EMBL" id="POM22421.1"/>
    </source>
</evidence>
<feature type="compositionally biased region" description="Basic and acidic residues" evidence="1">
    <location>
        <begin position="178"/>
        <end position="194"/>
    </location>
</feature>
<dbReference type="EMBL" id="MTBP01000005">
    <property type="protein sequence ID" value="POM22421.1"/>
    <property type="molecule type" value="Genomic_DNA"/>
</dbReference>
<keyword evidence="2" id="KW-1133">Transmembrane helix</keyword>
<keyword evidence="2" id="KW-0812">Transmembrane</keyword>